<name>A0A2B7VPP2_9BACI</name>
<reference evidence="1 2" key="1">
    <citation type="submission" date="2017-09" db="EMBL/GenBank/DDBJ databases">
        <title>Large-scale bioinformatics analysis of Bacillus genomes uncovers conserved roles of natural products in bacterial physiology.</title>
        <authorList>
            <consortium name="Agbiome Team Llc"/>
            <person name="Bleich R.M."/>
            <person name="Grubbs K.J."/>
            <person name="Santa Maria K.C."/>
            <person name="Allen S.E."/>
            <person name="Farag S."/>
            <person name="Shank E.A."/>
            <person name="Bowers A."/>
        </authorList>
    </citation>
    <scope>NUCLEOTIDE SEQUENCE [LARGE SCALE GENOMIC DNA]</scope>
    <source>
        <strain evidence="1 2">AFS094862</strain>
    </source>
</reference>
<gene>
    <name evidence="1" type="ORF">CON73_23610</name>
</gene>
<accession>A0A2B7VPP2</accession>
<comment type="caution">
    <text evidence="1">The sequence shown here is derived from an EMBL/GenBank/DDBJ whole genome shotgun (WGS) entry which is preliminary data.</text>
</comment>
<proteinExistence type="predicted"/>
<dbReference type="AlphaFoldDB" id="A0A2B7VPP2"/>
<sequence length="158" mass="18042">MLDIFADVGEWCDICGNSIPPTDERNMYIDGLEKTLCKSCSGQIEQTLKVLDFRLICDLLSELIKGFGRVKVRQFNLVTAERYIIENEVVLTIEKRGGKFNQEPLGQFVSLSTQELITVIEFLKRKINPNLWMNAVIGNVLEKQMIITLGQAEWSENK</sequence>
<protein>
    <submittedName>
        <fullName evidence="1">Uncharacterized protein</fullName>
    </submittedName>
</protein>
<organism evidence="1 2">
    <name type="scientific">Bacillus toyonensis</name>
    <dbReference type="NCBI Taxonomy" id="155322"/>
    <lineage>
        <taxon>Bacteria</taxon>
        <taxon>Bacillati</taxon>
        <taxon>Bacillota</taxon>
        <taxon>Bacilli</taxon>
        <taxon>Bacillales</taxon>
        <taxon>Bacillaceae</taxon>
        <taxon>Bacillus</taxon>
        <taxon>Bacillus cereus group</taxon>
    </lineage>
</organism>
<dbReference type="RefSeq" id="WP_098643633.1">
    <property type="nucleotide sequence ID" value="NZ_NVFS01000091.1"/>
</dbReference>
<evidence type="ECO:0000313" key="2">
    <source>
        <dbReference type="Proteomes" id="UP000225320"/>
    </source>
</evidence>
<dbReference type="EMBL" id="NVOI01000096">
    <property type="protein sequence ID" value="PGG86347.1"/>
    <property type="molecule type" value="Genomic_DNA"/>
</dbReference>
<evidence type="ECO:0000313" key="1">
    <source>
        <dbReference type="EMBL" id="PGG86347.1"/>
    </source>
</evidence>
<dbReference type="Proteomes" id="UP000225320">
    <property type="component" value="Unassembled WGS sequence"/>
</dbReference>